<evidence type="ECO:0000256" key="10">
    <source>
        <dbReference type="ARBA" id="ARBA00049489"/>
    </source>
</evidence>
<dbReference type="RefSeq" id="WP_214399572.1">
    <property type="nucleotide sequence ID" value="NZ_LR792632.1"/>
</dbReference>
<dbReference type="Proteomes" id="UP000679213">
    <property type="component" value="Chromosome I"/>
</dbReference>
<feature type="binding site" evidence="11 14">
    <location>
        <position position="189"/>
    </location>
    <ligand>
        <name>NAD(+)</name>
        <dbReference type="ChEBI" id="CHEBI:57540"/>
    </ligand>
</feature>
<feature type="binding site" evidence="11 16">
    <location>
        <position position="357"/>
    </location>
    <ligand>
        <name>Zn(2+)</name>
        <dbReference type="ChEBI" id="CHEBI:29105"/>
    </ligand>
</feature>
<keyword evidence="19" id="KW-1185">Reference proteome</keyword>
<dbReference type="InterPro" id="IPR016161">
    <property type="entry name" value="Ald_DH/histidinol_DH"/>
</dbReference>
<evidence type="ECO:0000256" key="2">
    <source>
        <dbReference type="ARBA" id="ARBA00004940"/>
    </source>
</evidence>
<keyword evidence="6 11" id="KW-0479">Metal-binding</keyword>
<evidence type="ECO:0000256" key="6">
    <source>
        <dbReference type="ARBA" id="ARBA00022723"/>
    </source>
</evidence>
<comment type="function">
    <text evidence="1 11 12">Catalyzes the sequential NAD-dependent oxidations of L-histidinol to L-histidinaldehyde and then to L-histidine.</text>
</comment>
<dbReference type="HAMAP" id="MF_01024">
    <property type="entry name" value="HisD"/>
    <property type="match status" value="1"/>
</dbReference>
<gene>
    <name evidence="11 18" type="primary">hisD</name>
    <name evidence="18" type="ORF">MLAUSG7_1233</name>
</gene>
<evidence type="ECO:0000313" key="18">
    <source>
        <dbReference type="EMBL" id="CAB3289455.1"/>
    </source>
</evidence>
<dbReference type="CDD" id="cd06572">
    <property type="entry name" value="Histidinol_dh"/>
    <property type="match status" value="1"/>
</dbReference>
<dbReference type="PIRSF" id="PIRSF000099">
    <property type="entry name" value="Histidinol_dh"/>
    <property type="match status" value="1"/>
</dbReference>
<dbReference type="PROSITE" id="PS00611">
    <property type="entry name" value="HISOL_DEHYDROGENASE"/>
    <property type="match status" value="1"/>
</dbReference>
<feature type="binding site" evidence="11 15">
    <location>
        <position position="416"/>
    </location>
    <ligand>
        <name>substrate</name>
    </ligand>
</feature>
<feature type="binding site" evidence="11 14">
    <location>
        <position position="127"/>
    </location>
    <ligand>
        <name>NAD(+)</name>
        <dbReference type="ChEBI" id="CHEBI:57540"/>
    </ligand>
</feature>
<dbReference type="KEGG" id="mesg:MLAUSG7_1233"/>
<evidence type="ECO:0000256" key="16">
    <source>
        <dbReference type="PIRSR" id="PIRSR000099-4"/>
    </source>
</evidence>
<dbReference type="SUPFAM" id="SSF53720">
    <property type="entry name" value="ALDH-like"/>
    <property type="match status" value="1"/>
</dbReference>
<dbReference type="GO" id="GO:0005737">
    <property type="term" value="C:cytoplasm"/>
    <property type="evidence" value="ECO:0007669"/>
    <property type="project" value="TreeGrafter"/>
</dbReference>
<evidence type="ECO:0000256" key="3">
    <source>
        <dbReference type="ARBA" id="ARBA00010178"/>
    </source>
</evidence>
<feature type="binding site" evidence="11 15">
    <location>
        <position position="357"/>
    </location>
    <ligand>
        <name>substrate</name>
    </ligand>
</feature>
<sequence length="426" mass="47344">MIIKKIKELTKEEEEKIINRNKANFEEILPKVMEILKDVREKGDEAVRYYTKMFDGVDIENFKVSEEEIEEAYNLLNYKVIEAIEKAKENIYFFHKKQMEHIKDLKVENNGIILGQFVRAIEKVGCYVPGGRALYPSTVLMTTIPAKVAGCKEIYITSPPTREGKGNPATLVAGDIVGVSAIYKVGGVQAIGALAYGTETIPKVDIIVGPGNIYVTVAKKMVYGDVAIDFLAGPSEVLIIADETANPQYVALDFIAQAEHDPNASCIIVTTSEDKAKEFKERIFKEIERSKRKDIILKALQNSAILIGDLDECIEFSNKYAPEHLEILTKNPEEILDKINNAGSVFLGEYSPVPVGDYASGTNHVLPTSGFARMCSGLNVETFLKKITYQKLNKDSLKNIADTVITLAEIEGLYGHAEAVKRRLNK</sequence>
<keyword evidence="11 12" id="KW-0028">Amino-acid biosynthesis</keyword>
<evidence type="ECO:0000256" key="1">
    <source>
        <dbReference type="ARBA" id="ARBA00003850"/>
    </source>
</evidence>
<dbReference type="FunFam" id="3.40.50.1980:FF:000026">
    <property type="entry name" value="Histidinol dehydrogenase"/>
    <property type="match status" value="1"/>
</dbReference>
<evidence type="ECO:0000256" key="12">
    <source>
        <dbReference type="PIRNR" id="PIRNR000099"/>
    </source>
</evidence>
<dbReference type="NCBIfam" id="TIGR00069">
    <property type="entry name" value="hisD"/>
    <property type="match status" value="1"/>
</dbReference>
<name>A0A8D6SY96_9EURY</name>
<dbReference type="GO" id="GO:0008270">
    <property type="term" value="F:zinc ion binding"/>
    <property type="evidence" value="ECO:0007669"/>
    <property type="project" value="UniProtKB-UniRule"/>
</dbReference>
<feature type="binding site" evidence="11 16">
    <location>
        <position position="260"/>
    </location>
    <ligand>
        <name>Zn(2+)</name>
        <dbReference type="ChEBI" id="CHEBI:29105"/>
    </ligand>
</feature>
<proteinExistence type="inferred from homology"/>
<dbReference type="UniPathway" id="UPA00031">
    <property type="reaction ID" value="UER00014"/>
</dbReference>
<dbReference type="GO" id="GO:0051287">
    <property type="term" value="F:NAD binding"/>
    <property type="evidence" value="ECO:0007669"/>
    <property type="project" value="InterPro"/>
</dbReference>
<evidence type="ECO:0000313" key="19">
    <source>
        <dbReference type="Proteomes" id="UP000679213"/>
    </source>
</evidence>
<evidence type="ECO:0000256" key="7">
    <source>
        <dbReference type="ARBA" id="ARBA00022833"/>
    </source>
</evidence>
<dbReference type="GO" id="GO:0004399">
    <property type="term" value="F:histidinol dehydrogenase activity"/>
    <property type="evidence" value="ECO:0007669"/>
    <property type="project" value="UniProtKB-UniRule"/>
</dbReference>
<feature type="binding site" evidence="11 16">
    <location>
        <position position="257"/>
    </location>
    <ligand>
        <name>Zn(2+)</name>
        <dbReference type="ChEBI" id="CHEBI:29105"/>
    </ligand>
</feature>
<comment type="cofactor">
    <cofactor evidence="11 16">
        <name>Zn(2+)</name>
        <dbReference type="ChEBI" id="CHEBI:29105"/>
    </cofactor>
    <text evidence="11 16">Binds 1 zinc ion per subunit.</text>
</comment>
<feature type="active site" description="Proton acceptor" evidence="11 13">
    <location>
        <position position="324"/>
    </location>
</feature>
<comment type="catalytic activity">
    <reaction evidence="10 11 12">
        <text>L-histidinol + 2 NAD(+) + H2O = L-histidine + 2 NADH + 3 H(+)</text>
        <dbReference type="Rhea" id="RHEA:20641"/>
        <dbReference type="ChEBI" id="CHEBI:15377"/>
        <dbReference type="ChEBI" id="CHEBI:15378"/>
        <dbReference type="ChEBI" id="CHEBI:57540"/>
        <dbReference type="ChEBI" id="CHEBI:57595"/>
        <dbReference type="ChEBI" id="CHEBI:57699"/>
        <dbReference type="ChEBI" id="CHEBI:57945"/>
        <dbReference type="EC" id="1.1.1.23"/>
    </reaction>
</comment>
<evidence type="ECO:0000256" key="5">
    <source>
        <dbReference type="ARBA" id="ARBA00016531"/>
    </source>
</evidence>
<reference evidence="18 19" key="1">
    <citation type="submission" date="2020-04" db="EMBL/GenBank/DDBJ databases">
        <authorList>
            <consortium name="Genoscope - CEA"/>
            <person name="William W."/>
        </authorList>
    </citation>
    <scope>NUCLEOTIDE SEQUENCE [LARGE SCALE GENOMIC DNA]</scope>
    <source>
        <strain evidence="18 19">SG7</strain>
    </source>
</reference>
<dbReference type="FunFam" id="3.40.50.1980:FF:000001">
    <property type="entry name" value="Histidinol dehydrogenase"/>
    <property type="match status" value="1"/>
</dbReference>
<evidence type="ECO:0000256" key="14">
    <source>
        <dbReference type="PIRSR" id="PIRSR000099-2"/>
    </source>
</evidence>
<dbReference type="AlphaFoldDB" id="A0A8D6SY96"/>
<evidence type="ECO:0000256" key="4">
    <source>
        <dbReference type="ARBA" id="ARBA00012965"/>
    </source>
</evidence>
<feature type="binding site" evidence="11 15">
    <location>
        <position position="411"/>
    </location>
    <ligand>
        <name>substrate</name>
    </ligand>
</feature>
<feature type="binding site" evidence="11 14">
    <location>
        <position position="212"/>
    </location>
    <ligand>
        <name>NAD(+)</name>
        <dbReference type="ChEBI" id="CHEBI:57540"/>
    </ligand>
</feature>
<evidence type="ECO:0000256" key="9">
    <source>
        <dbReference type="ARBA" id="ARBA00023102"/>
    </source>
</evidence>
<keyword evidence="7 11" id="KW-0862">Zinc</keyword>
<comment type="pathway">
    <text evidence="2 11 12">Amino-acid biosynthesis; L-histidine biosynthesis; L-histidine from 5-phospho-alpha-D-ribose 1-diphosphate: step 9/9.</text>
</comment>
<feature type="binding site" evidence="11 15">
    <location>
        <position position="260"/>
    </location>
    <ligand>
        <name>substrate</name>
    </ligand>
</feature>
<dbReference type="PANTHER" id="PTHR21256">
    <property type="entry name" value="HISTIDINOL DEHYDROGENASE HDH"/>
    <property type="match status" value="1"/>
</dbReference>
<feature type="binding site" evidence="11 15">
    <location>
        <position position="324"/>
    </location>
    <ligand>
        <name>substrate</name>
    </ligand>
</feature>
<evidence type="ECO:0000256" key="15">
    <source>
        <dbReference type="PIRSR" id="PIRSR000099-3"/>
    </source>
</evidence>
<feature type="binding site" evidence="11 15">
    <location>
        <position position="257"/>
    </location>
    <ligand>
        <name>substrate</name>
    </ligand>
</feature>
<evidence type="ECO:0000256" key="13">
    <source>
        <dbReference type="PIRSR" id="PIRSR000099-1"/>
    </source>
</evidence>
<dbReference type="GO" id="GO:0000105">
    <property type="term" value="P:L-histidine biosynthetic process"/>
    <property type="evidence" value="ECO:0007669"/>
    <property type="project" value="UniProtKB-UniRule"/>
</dbReference>
<dbReference type="InterPro" id="IPR001692">
    <property type="entry name" value="Histidinol_DH_CS"/>
</dbReference>
<feature type="binding site" evidence="11 15">
    <location>
        <position position="235"/>
    </location>
    <ligand>
        <name>substrate</name>
    </ligand>
</feature>
<evidence type="ECO:0000256" key="11">
    <source>
        <dbReference type="HAMAP-Rule" id="MF_01024"/>
    </source>
</evidence>
<keyword evidence="9 11" id="KW-0368">Histidine biosynthesis</keyword>
<feature type="active site" description="Proton acceptor" evidence="11 13">
    <location>
        <position position="323"/>
    </location>
</feature>
<dbReference type="Gene3D" id="3.40.50.1980">
    <property type="entry name" value="Nitrogenase molybdenum iron protein domain"/>
    <property type="match status" value="2"/>
</dbReference>
<keyword evidence="8 11" id="KW-0560">Oxidoreductase</keyword>
<accession>A0A8D6SY96</accession>
<dbReference type="PANTHER" id="PTHR21256:SF2">
    <property type="entry name" value="HISTIDINE BIOSYNTHESIS TRIFUNCTIONAL PROTEIN"/>
    <property type="match status" value="1"/>
</dbReference>
<feature type="binding site" evidence="11 16">
    <location>
        <position position="416"/>
    </location>
    <ligand>
        <name>Zn(2+)</name>
        <dbReference type="ChEBI" id="CHEBI:29105"/>
    </ligand>
</feature>
<dbReference type="PRINTS" id="PR00083">
    <property type="entry name" value="HOLDHDRGNASE"/>
</dbReference>
<dbReference type="EMBL" id="LR792632">
    <property type="protein sequence ID" value="CAB3289455.1"/>
    <property type="molecule type" value="Genomic_DNA"/>
</dbReference>
<protein>
    <recommendedName>
        <fullName evidence="5 11">Histidinol dehydrogenase</fullName>
        <shortName evidence="11 12">HDH</shortName>
        <ecNumber evidence="4 11">1.1.1.23</ecNumber>
    </recommendedName>
</protein>
<organism evidence="18 19">
    <name type="scientific">Methanocaldococcus lauensis</name>
    <dbReference type="NCBI Taxonomy" id="2546128"/>
    <lineage>
        <taxon>Archaea</taxon>
        <taxon>Methanobacteriati</taxon>
        <taxon>Methanobacteriota</taxon>
        <taxon>Methanomada group</taxon>
        <taxon>Methanococci</taxon>
        <taxon>Methanococcales</taxon>
        <taxon>Methanocaldococcaceae</taxon>
        <taxon>Methanocaldococcus</taxon>
    </lineage>
</organism>
<dbReference type="Gene3D" id="1.20.5.1300">
    <property type="match status" value="1"/>
</dbReference>
<dbReference type="InterPro" id="IPR022695">
    <property type="entry name" value="Histidinol_DH_monofunct"/>
</dbReference>
<comment type="similarity">
    <text evidence="3 11 12 17">Belongs to the histidinol dehydrogenase family.</text>
</comment>
<dbReference type="Pfam" id="PF00815">
    <property type="entry name" value="Histidinol_dh"/>
    <property type="match status" value="1"/>
</dbReference>
<evidence type="ECO:0000256" key="17">
    <source>
        <dbReference type="RuleBase" id="RU004175"/>
    </source>
</evidence>
<evidence type="ECO:0000256" key="8">
    <source>
        <dbReference type="ARBA" id="ARBA00023002"/>
    </source>
</evidence>
<dbReference type="EC" id="1.1.1.23" evidence="4 11"/>
<dbReference type="InterPro" id="IPR012131">
    <property type="entry name" value="Hstdl_DH"/>
</dbReference>
<dbReference type="GeneID" id="65884026"/>
<keyword evidence="11 12" id="KW-0520">NAD</keyword>